<dbReference type="InterPro" id="IPR036397">
    <property type="entry name" value="RNaseH_sf"/>
</dbReference>
<dbReference type="Gene3D" id="3.30.420.10">
    <property type="entry name" value="Ribonuclease H-like superfamily/Ribonuclease H"/>
    <property type="match status" value="1"/>
</dbReference>
<reference evidence="2" key="1">
    <citation type="submission" date="2018-02" db="EMBL/GenBank/DDBJ databases">
        <authorList>
            <person name="Cohen D.B."/>
            <person name="Kent A.D."/>
        </authorList>
    </citation>
    <scope>NUCLEOTIDE SEQUENCE</scope>
</reference>
<dbReference type="InterPro" id="IPR044730">
    <property type="entry name" value="RNase_H-like_dom_plant"/>
</dbReference>
<dbReference type="EMBL" id="OIVN01003358">
    <property type="protein sequence ID" value="SPD10708.1"/>
    <property type="molecule type" value="Genomic_DNA"/>
</dbReference>
<dbReference type="InterPro" id="IPR012337">
    <property type="entry name" value="RNaseH-like_sf"/>
</dbReference>
<dbReference type="AlphaFoldDB" id="A0A2N9HFJ8"/>
<feature type="domain" description="RNase H type-1" evidence="1">
    <location>
        <begin position="10"/>
        <end position="101"/>
    </location>
</feature>
<dbReference type="PANTHER" id="PTHR47074">
    <property type="entry name" value="BNAC02G40300D PROTEIN"/>
    <property type="match status" value="1"/>
</dbReference>
<sequence>MGRITHAWVSVDSHGNSLWAEAKAALFAVSSALAIGLDSIIFEGDALQVINSLQNSASYPHWSISNIINDINVLILSFSCISFAHVLRAANALAHSLAAWAPFRNGLGAIPISSLPAHIVQADLVDGGGDVDGGEKDNEWRVFGDRGSWRVAGWIQPRL</sequence>
<accession>A0A2N9HFJ8</accession>
<evidence type="ECO:0000259" key="1">
    <source>
        <dbReference type="Pfam" id="PF13456"/>
    </source>
</evidence>
<dbReference type="Pfam" id="PF13456">
    <property type="entry name" value="RVT_3"/>
    <property type="match status" value="1"/>
</dbReference>
<dbReference type="PANTHER" id="PTHR47074:SF11">
    <property type="entry name" value="REVERSE TRANSCRIPTASE-LIKE PROTEIN"/>
    <property type="match status" value="1"/>
</dbReference>
<dbReference type="GO" id="GO:0004523">
    <property type="term" value="F:RNA-DNA hybrid ribonuclease activity"/>
    <property type="evidence" value="ECO:0007669"/>
    <property type="project" value="InterPro"/>
</dbReference>
<protein>
    <recommendedName>
        <fullName evidence="1">RNase H type-1 domain-containing protein</fullName>
    </recommendedName>
</protein>
<organism evidence="2">
    <name type="scientific">Fagus sylvatica</name>
    <name type="common">Beechnut</name>
    <dbReference type="NCBI Taxonomy" id="28930"/>
    <lineage>
        <taxon>Eukaryota</taxon>
        <taxon>Viridiplantae</taxon>
        <taxon>Streptophyta</taxon>
        <taxon>Embryophyta</taxon>
        <taxon>Tracheophyta</taxon>
        <taxon>Spermatophyta</taxon>
        <taxon>Magnoliopsida</taxon>
        <taxon>eudicotyledons</taxon>
        <taxon>Gunneridae</taxon>
        <taxon>Pentapetalae</taxon>
        <taxon>rosids</taxon>
        <taxon>fabids</taxon>
        <taxon>Fagales</taxon>
        <taxon>Fagaceae</taxon>
        <taxon>Fagus</taxon>
    </lineage>
</organism>
<proteinExistence type="predicted"/>
<name>A0A2N9HFJ8_FAGSY</name>
<dbReference type="GO" id="GO:0003676">
    <property type="term" value="F:nucleic acid binding"/>
    <property type="evidence" value="ECO:0007669"/>
    <property type="project" value="InterPro"/>
</dbReference>
<evidence type="ECO:0000313" key="2">
    <source>
        <dbReference type="EMBL" id="SPD10708.1"/>
    </source>
</evidence>
<dbReference type="InterPro" id="IPR052929">
    <property type="entry name" value="RNase_H-like_EbsB-rel"/>
</dbReference>
<dbReference type="CDD" id="cd06222">
    <property type="entry name" value="RNase_H_like"/>
    <property type="match status" value="1"/>
</dbReference>
<gene>
    <name evidence="2" type="ORF">FSB_LOCUS38590</name>
</gene>
<dbReference type="SUPFAM" id="SSF53098">
    <property type="entry name" value="Ribonuclease H-like"/>
    <property type="match status" value="1"/>
</dbReference>
<dbReference type="InterPro" id="IPR002156">
    <property type="entry name" value="RNaseH_domain"/>
</dbReference>